<dbReference type="RefSeq" id="WP_040271386.1">
    <property type="nucleotide sequence ID" value="NZ_JROO01000009.1"/>
</dbReference>
<dbReference type="InterPro" id="IPR028082">
    <property type="entry name" value="Peripla_BP_I"/>
</dbReference>
<reference evidence="6" key="1">
    <citation type="journal article" date="2015" name="Chem. Biol.">
        <title>Structure, bioactivity, and resistance mechanism of streptomonomicin, an unusual lasso Peptide from an understudied halophilic actinomycete.</title>
        <authorList>
            <person name="Metelev M."/>
            <person name="Tietz J.I."/>
            <person name="Melby J.O."/>
            <person name="Blair P.M."/>
            <person name="Zhu L."/>
            <person name="Livnat I."/>
            <person name="Severinov K."/>
            <person name="Mitchell D.A."/>
        </authorList>
    </citation>
    <scope>NUCLEOTIDE SEQUENCE [LARGE SCALE GENOMIC DNA]</scope>
    <source>
        <strain evidence="6">YIM 90003</strain>
    </source>
</reference>
<dbReference type="CDD" id="cd06309">
    <property type="entry name" value="PBP1_galactofuranose_YtfQ-like"/>
    <property type="match status" value="1"/>
</dbReference>
<comment type="caution">
    <text evidence="5">The sequence shown here is derived from an EMBL/GenBank/DDBJ whole genome shotgun (WGS) entry which is preliminary data.</text>
</comment>
<evidence type="ECO:0000256" key="3">
    <source>
        <dbReference type="ARBA" id="ARBA00022729"/>
    </source>
</evidence>
<feature type="domain" description="Periplasmic binding protein" evidence="4">
    <location>
        <begin position="92"/>
        <end position="327"/>
    </location>
</feature>
<dbReference type="PANTHER" id="PTHR46847">
    <property type="entry name" value="D-ALLOSE-BINDING PERIPLASMIC PROTEIN-RELATED"/>
    <property type="match status" value="1"/>
</dbReference>
<evidence type="ECO:0000313" key="6">
    <source>
        <dbReference type="Proteomes" id="UP000031675"/>
    </source>
</evidence>
<evidence type="ECO:0000256" key="1">
    <source>
        <dbReference type="ARBA" id="ARBA00004196"/>
    </source>
</evidence>
<dbReference type="Pfam" id="PF13407">
    <property type="entry name" value="Peripla_BP_4"/>
    <property type="match status" value="1"/>
</dbReference>
<dbReference type="SUPFAM" id="SSF53822">
    <property type="entry name" value="Periplasmic binding protein-like I"/>
    <property type="match status" value="1"/>
</dbReference>
<accession>A0A0C2G8L7</accession>
<comment type="similarity">
    <text evidence="2">Belongs to the bacterial solute-binding protein 2 family.</text>
</comment>
<evidence type="ECO:0000259" key="4">
    <source>
        <dbReference type="Pfam" id="PF13407"/>
    </source>
</evidence>
<dbReference type="GO" id="GO:0030246">
    <property type="term" value="F:carbohydrate binding"/>
    <property type="evidence" value="ECO:0007669"/>
    <property type="project" value="UniProtKB-ARBA"/>
</dbReference>
<dbReference type="Proteomes" id="UP000031675">
    <property type="component" value="Unassembled WGS sequence"/>
</dbReference>
<name>A0A0C2G8L7_9ACTN</name>
<dbReference type="EMBL" id="JROO01000009">
    <property type="protein sequence ID" value="KIH99748.1"/>
    <property type="molecule type" value="Genomic_DNA"/>
</dbReference>
<dbReference type="GO" id="GO:0030313">
    <property type="term" value="C:cell envelope"/>
    <property type="evidence" value="ECO:0007669"/>
    <property type="project" value="UniProtKB-SubCell"/>
</dbReference>
<sequence>MAIDPSDRAERAPRRTATVLTAAGCTALALLAASCARGEDEAAGGQDGGDTAAQAQVLEDAAGSGETCSAEQAGIEEFDLADMKVGFSQSEAESNPFRITETASIEKEAEKRGVELITSNAQSDFAQQISDVQDLMSQGAELLIIAPLNSDGWEPVLAEAERKQVPIVTIDRQINGDACGDYVTFIGSDFVEQGRRAADQMTEALGGKGEVAILLGAAGNNVTTERTKGFKERIEENAPGIEIVFEQTGEFTREGGQSVTEQLIQSNPDIDGVYAENDEMGIGAVTALRGAGKEPGEVEIVTVDGTEEAVQLILDGWVHGVVESNPRFGPLAFDAHESFGKGEEVPVELIISDREYDADNAEEERSNAY</sequence>
<dbReference type="Gene3D" id="3.40.50.2300">
    <property type="match status" value="2"/>
</dbReference>
<comment type="subcellular location">
    <subcellularLocation>
        <location evidence="1">Cell envelope</location>
    </subcellularLocation>
</comment>
<keyword evidence="3" id="KW-0732">Signal</keyword>
<dbReference type="AlphaFoldDB" id="A0A0C2G8L7"/>
<dbReference type="PANTHER" id="PTHR46847:SF3">
    <property type="entry name" value="GALACTOFURANOSE-BINDING PROTEIN YTFQ"/>
    <property type="match status" value="1"/>
</dbReference>
<proteinExistence type="inferred from homology"/>
<dbReference type="OrthoDB" id="9813037at2"/>
<evidence type="ECO:0000313" key="5">
    <source>
        <dbReference type="EMBL" id="KIH99748.1"/>
    </source>
</evidence>
<protein>
    <submittedName>
        <fullName evidence="5">LacI family transcriptional regulator</fullName>
    </submittedName>
</protein>
<gene>
    <name evidence="5" type="ORF">LP52_05955</name>
</gene>
<keyword evidence="6" id="KW-1185">Reference proteome</keyword>
<evidence type="ECO:0000256" key="2">
    <source>
        <dbReference type="ARBA" id="ARBA00007639"/>
    </source>
</evidence>
<dbReference type="InterPro" id="IPR025997">
    <property type="entry name" value="SBP_2_dom"/>
</dbReference>
<dbReference type="STRING" id="183763.LP52_05955"/>
<organism evidence="5 6">
    <name type="scientific">Streptomonospora alba</name>
    <dbReference type="NCBI Taxonomy" id="183763"/>
    <lineage>
        <taxon>Bacteria</taxon>
        <taxon>Bacillati</taxon>
        <taxon>Actinomycetota</taxon>
        <taxon>Actinomycetes</taxon>
        <taxon>Streptosporangiales</taxon>
        <taxon>Nocardiopsidaceae</taxon>
        <taxon>Streptomonospora</taxon>
    </lineage>
</organism>